<dbReference type="PANTHER" id="PTHR11247">
    <property type="entry name" value="PALMITOYL-PROTEIN THIOESTERASE/DOLICHYLDIPHOSPHATASE 1"/>
    <property type="match status" value="1"/>
</dbReference>
<dbReference type="FunCoup" id="A0A151Z964">
    <property type="interactions" value="284"/>
</dbReference>
<dbReference type="GO" id="GO:0005764">
    <property type="term" value="C:lysosome"/>
    <property type="evidence" value="ECO:0007669"/>
    <property type="project" value="TreeGrafter"/>
</dbReference>
<evidence type="ECO:0000256" key="4">
    <source>
        <dbReference type="ARBA" id="ARBA00022729"/>
    </source>
</evidence>
<keyword evidence="5" id="KW-0378">Hydrolase</keyword>
<keyword evidence="11" id="KW-1185">Reference proteome</keyword>
<evidence type="ECO:0000256" key="1">
    <source>
        <dbReference type="ARBA" id="ARBA00010758"/>
    </source>
</evidence>
<protein>
    <recommendedName>
        <fullName evidence="3">Palmitoyl-protein thioesterase 1</fullName>
        <ecNumber evidence="2">3.1.2.22</ecNumber>
    </recommendedName>
    <alternativeName>
        <fullName evidence="8">Palmitoyl-protein hydrolase 1</fullName>
    </alternativeName>
</protein>
<organism evidence="10 11">
    <name type="scientific">Tieghemostelium lacteum</name>
    <name type="common">Slime mold</name>
    <name type="synonym">Dictyostelium lacteum</name>
    <dbReference type="NCBI Taxonomy" id="361077"/>
    <lineage>
        <taxon>Eukaryota</taxon>
        <taxon>Amoebozoa</taxon>
        <taxon>Evosea</taxon>
        <taxon>Eumycetozoa</taxon>
        <taxon>Dictyostelia</taxon>
        <taxon>Dictyosteliales</taxon>
        <taxon>Raperosteliaceae</taxon>
        <taxon>Tieghemostelium</taxon>
    </lineage>
</organism>
<accession>A0A151Z964</accession>
<dbReference type="EMBL" id="LODT01000037">
    <property type="protein sequence ID" value="KYQ90485.1"/>
    <property type="molecule type" value="Genomic_DNA"/>
</dbReference>
<gene>
    <name evidence="10" type="ORF">DLAC_09111</name>
</gene>
<name>A0A151Z964_TIELA</name>
<dbReference type="OrthoDB" id="10263094at2759"/>
<evidence type="ECO:0000256" key="9">
    <source>
        <dbReference type="SAM" id="SignalP"/>
    </source>
</evidence>
<dbReference type="Proteomes" id="UP000076078">
    <property type="component" value="Unassembled WGS sequence"/>
</dbReference>
<dbReference type="Pfam" id="PF02089">
    <property type="entry name" value="Palm_thioest"/>
    <property type="match status" value="1"/>
</dbReference>
<dbReference type="GO" id="GO:0008474">
    <property type="term" value="F:palmitoyl-(protein) hydrolase activity"/>
    <property type="evidence" value="ECO:0007669"/>
    <property type="project" value="UniProtKB-EC"/>
</dbReference>
<dbReference type="STRING" id="361077.A0A151Z964"/>
<feature type="signal peptide" evidence="9">
    <location>
        <begin position="1"/>
        <end position="20"/>
    </location>
</feature>
<evidence type="ECO:0000256" key="7">
    <source>
        <dbReference type="ARBA" id="ARBA00023180"/>
    </source>
</evidence>
<evidence type="ECO:0000256" key="3">
    <source>
        <dbReference type="ARBA" id="ARBA00014212"/>
    </source>
</evidence>
<sequence>MDKSLILLSIVLIFISNIESQETIRPTVLWHGIGDTCCYPFSMGRMKKLIEANLEGIYVYSVEVGDSIAADEFNSYFMNVNDQIDQMCAKFKANGNLTNGFNAVGFSQGSQFLRAYNERCNDPPIYNLITLGGQHQGVYGLPDTCLSMNGTICQMVRDLLDLGVYESFVQDHLVPAEYWQDSLNYDEYLEKSVFIADINNARSQKNSTYYKNFISLNKLVLVKFNNDTIVIPRESEWFGFYTPGSDKDIQTMEETDLYIEDWIGLRYLDENGQVIKLSTDGNHLQFTDDWFVQNILTPYLNNTI</sequence>
<dbReference type="InParanoid" id="A0A151Z964"/>
<dbReference type="InterPro" id="IPR002472">
    <property type="entry name" value="Palm_thioest"/>
</dbReference>
<proteinExistence type="inferred from homology"/>
<evidence type="ECO:0000256" key="6">
    <source>
        <dbReference type="ARBA" id="ARBA00023157"/>
    </source>
</evidence>
<evidence type="ECO:0000256" key="8">
    <source>
        <dbReference type="ARBA" id="ARBA00031934"/>
    </source>
</evidence>
<dbReference type="AlphaFoldDB" id="A0A151Z964"/>
<dbReference type="OMA" id="KFVMVMF"/>
<dbReference type="EC" id="3.1.2.22" evidence="2"/>
<dbReference type="Gene3D" id="3.40.50.1820">
    <property type="entry name" value="alpha/beta hydrolase"/>
    <property type="match status" value="1"/>
</dbReference>
<dbReference type="PRINTS" id="PR00414">
    <property type="entry name" value="PPTHIESTRASE"/>
</dbReference>
<evidence type="ECO:0000313" key="11">
    <source>
        <dbReference type="Proteomes" id="UP000076078"/>
    </source>
</evidence>
<feature type="chain" id="PRO_5007592995" description="Palmitoyl-protein thioesterase 1" evidence="9">
    <location>
        <begin position="21"/>
        <end position="304"/>
    </location>
</feature>
<dbReference type="InterPro" id="IPR029058">
    <property type="entry name" value="AB_hydrolase_fold"/>
</dbReference>
<keyword evidence="7" id="KW-0325">Glycoprotein</keyword>
<comment type="caution">
    <text evidence="10">The sequence shown here is derived from an EMBL/GenBank/DDBJ whole genome shotgun (WGS) entry which is preliminary data.</text>
</comment>
<keyword evidence="4 9" id="KW-0732">Signal</keyword>
<evidence type="ECO:0000313" key="10">
    <source>
        <dbReference type="EMBL" id="KYQ90485.1"/>
    </source>
</evidence>
<evidence type="ECO:0000256" key="5">
    <source>
        <dbReference type="ARBA" id="ARBA00022801"/>
    </source>
</evidence>
<dbReference type="SUPFAM" id="SSF53474">
    <property type="entry name" value="alpha/beta-Hydrolases"/>
    <property type="match status" value="1"/>
</dbReference>
<keyword evidence="6" id="KW-1015">Disulfide bond</keyword>
<comment type="similarity">
    <text evidence="1">Belongs to the palmitoyl-protein thioesterase family.</text>
</comment>
<evidence type="ECO:0000256" key="2">
    <source>
        <dbReference type="ARBA" id="ARBA00012423"/>
    </source>
</evidence>
<dbReference type="FunFam" id="3.40.50.1820:FF:000107">
    <property type="entry name" value="Palmitoyl-protein thioesterase 1"/>
    <property type="match status" value="1"/>
</dbReference>
<dbReference type="PANTHER" id="PTHR11247:SF8">
    <property type="entry name" value="PALMITOYL-PROTEIN THIOESTERASE 1"/>
    <property type="match status" value="1"/>
</dbReference>
<reference evidence="10 11" key="1">
    <citation type="submission" date="2015-12" db="EMBL/GenBank/DDBJ databases">
        <title>Dictyostelia acquired genes for synthesis and detection of signals that induce cell-type specialization by lateral gene transfer from prokaryotes.</title>
        <authorList>
            <person name="Gloeckner G."/>
            <person name="Schaap P."/>
        </authorList>
    </citation>
    <scope>NUCLEOTIDE SEQUENCE [LARGE SCALE GENOMIC DNA]</scope>
    <source>
        <strain evidence="10 11">TK</strain>
    </source>
</reference>